<proteinExistence type="predicted"/>
<dbReference type="Proteomes" id="UP000095284">
    <property type="component" value="Unplaced"/>
</dbReference>
<dbReference type="PANTHER" id="PTHR48465:SF1">
    <property type="entry name" value="PROTEIN SSUH2 HOMOLOG"/>
    <property type="match status" value="1"/>
</dbReference>
<reference evidence="3" key="1">
    <citation type="submission" date="2016-11" db="UniProtKB">
        <authorList>
            <consortium name="WormBaseParasite"/>
        </authorList>
    </citation>
    <scope>IDENTIFICATION</scope>
</reference>
<accession>A0A1I7SGH9</accession>
<evidence type="ECO:0000256" key="1">
    <source>
        <dbReference type="SAM" id="MobiDB-lite"/>
    </source>
</evidence>
<feature type="region of interest" description="Disordered" evidence="1">
    <location>
        <begin position="1"/>
        <end position="31"/>
    </location>
</feature>
<dbReference type="eggNOG" id="KOG2813">
    <property type="taxonomic scope" value="Eukaryota"/>
</dbReference>
<sequence length="203" mass="23291">MDIDPYGSPTSASLSFNLCPPPRKSDNNRDEPIKYESINSLMPKLDDNLISTNLDFSFVPSAPKKYYEGCREIHETDIRNSLLVEAKRRKFWGHKAVEKMQFEEITHSCVYHYMLESFTETRSTAEASEPYNANRYAEQHGTDSIVTSLNPVSSNAINMFGNTSYALQNPWDYEVLPQGDFIGQVCKIKKMRILRPLRGILHM</sequence>
<organism evidence="2 3">
    <name type="scientific">Bursaphelenchus xylophilus</name>
    <name type="common">Pinewood nematode worm</name>
    <name type="synonym">Aphelenchoides xylophilus</name>
    <dbReference type="NCBI Taxonomy" id="6326"/>
    <lineage>
        <taxon>Eukaryota</taxon>
        <taxon>Metazoa</taxon>
        <taxon>Ecdysozoa</taxon>
        <taxon>Nematoda</taxon>
        <taxon>Chromadorea</taxon>
        <taxon>Rhabditida</taxon>
        <taxon>Tylenchina</taxon>
        <taxon>Tylenchomorpha</taxon>
        <taxon>Aphelenchoidea</taxon>
        <taxon>Aphelenchoididae</taxon>
        <taxon>Bursaphelenchus</taxon>
    </lineage>
</organism>
<dbReference type="AlphaFoldDB" id="A0A1I7SGH9"/>
<name>A0A1I7SGH9_BURXY</name>
<dbReference type="PANTHER" id="PTHR48465">
    <property type="entry name" value="PROTEIN SSUH2 HOMOLOG"/>
    <property type="match status" value="1"/>
</dbReference>
<evidence type="ECO:0000313" key="3">
    <source>
        <dbReference type="WBParaSite" id="BXY_1214400.1"/>
    </source>
</evidence>
<protein>
    <submittedName>
        <fullName evidence="3">DUF3444 domain-containing protein</fullName>
    </submittedName>
</protein>
<dbReference type="InterPro" id="IPR052789">
    <property type="entry name" value="SSUH2_homolog"/>
</dbReference>
<evidence type="ECO:0000313" key="2">
    <source>
        <dbReference type="Proteomes" id="UP000095284"/>
    </source>
</evidence>
<dbReference type="WBParaSite" id="BXY_1214400.1">
    <property type="protein sequence ID" value="BXY_1214400.1"/>
    <property type="gene ID" value="BXY_1214400"/>
</dbReference>